<sequence length="320" mass="37055">MDNQFFITYDKNFFQNKITGAVHLKTREPLNIENIKLRLTKRYKISVELNKEEKESLGWNKGEFGDCGEEYSVEFVLYSNVDVYETVSSGHHRFPFQIILRPDDNSSVDSSFYYTHKLAIIENKYVMEAKLKLVGIYSPILETVSLPWIVDAPGDSDETIFDVMISSCFCIFNDSITLRALLDKPQYFAGETAVLKIEPVINEVLLNISRIEVFFYQTILLKINGKSLLRRRFISKNIGEYRKKKWQTKIAIPGSVPSTTSGQKIDIKYDLNILITFKRSTPIHIRNSICIIKYKPMVDELPFLNILKGVDYPTRLFTIE</sequence>
<organism evidence="2 3">
    <name type="scientific">Astathelohania contejeani</name>
    <dbReference type="NCBI Taxonomy" id="164912"/>
    <lineage>
        <taxon>Eukaryota</taxon>
        <taxon>Fungi</taxon>
        <taxon>Fungi incertae sedis</taxon>
        <taxon>Microsporidia</taxon>
        <taxon>Astathelohaniidae</taxon>
        <taxon>Astathelohania</taxon>
    </lineage>
</organism>
<dbReference type="Proteomes" id="UP001516464">
    <property type="component" value="Unassembled WGS sequence"/>
</dbReference>
<dbReference type="Pfam" id="PF02752">
    <property type="entry name" value="Arrestin_C"/>
    <property type="match status" value="1"/>
</dbReference>
<dbReference type="PANTHER" id="PTHR11188">
    <property type="entry name" value="ARRESTIN DOMAIN CONTAINING PROTEIN"/>
    <property type="match status" value="1"/>
</dbReference>
<evidence type="ECO:0000313" key="3">
    <source>
        <dbReference type="Proteomes" id="UP001516464"/>
    </source>
</evidence>
<dbReference type="InterPro" id="IPR014752">
    <property type="entry name" value="Arrestin-like_C"/>
</dbReference>
<dbReference type="EMBL" id="SBIQ01000099">
    <property type="protein sequence ID" value="KAF7683316.1"/>
    <property type="molecule type" value="Genomic_DNA"/>
</dbReference>
<protein>
    <recommendedName>
        <fullName evidence="1">Arrestin C-terminal-like domain-containing protein</fullName>
    </recommendedName>
</protein>
<dbReference type="InterPro" id="IPR014756">
    <property type="entry name" value="Ig_E-set"/>
</dbReference>
<gene>
    <name evidence="2" type="ORF">TCON_1474</name>
</gene>
<keyword evidence="3" id="KW-1185">Reference proteome</keyword>
<dbReference type="Gene3D" id="2.60.40.640">
    <property type="match status" value="2"/>
</dbReference>
<proteinExistence type="predicted"/>
<accession>A0ABQ7HYQ7</accession>
<dbReference type="PANTHER" id="PTHR11188:SF17">
    <property type="entry name" value="FI21816P1"/>
    <property type="match status" value="1"/>
</dbReference>
<dbReference type="InterPro" id="IPR011022">
    <property type="entry name" value="Arrestin_C-like"/>
</dbReference>
<dbReference type="InterPro" id="IPR050357">
    <property type="entry name" value="Arrestin_domain-protein"/>
</dbReference>
<evidence type="ECO:0000313" key="2">
    <source>
        <dbReference type="EMBL" id="KAF7683316.1"/>
    </source>
</evidence>
<dbReference type="SUPFAM" id="SSF81296">
    <property type="entry name" value="E set domains"/>
    <property type="match status" value="1"/>
</dbReference>
<evidence type="ECO:0000259" key="1">
    <source>
        <dbReference type="Pfam" id="PF02752"/>
    </source>
</evidence>
<comment type="caution">
    <text evidence="2">The sequence shown here is derived from an EMBL/GenBank/DDBJ whole genome shotgun (WGS) entry which is preliminary data.</text>
</comment>
<name>A0ABQ7HYQ7_9MICR</name>
<feature type="domain" description="Arrestin C-terminal-like" evidence="1">
    <location>
        <begin position="174"/>
        <end position="291"/>
    </location>
</feature>
<reference evidence="2 3" key="1">
    <citation type="submission" date="2019-01" db="EMBL/GenBank/DDBJ databases">
        <title>Genomes sequencing and comparative genomics of infectious freshwater microsporidia, Cucumispora dikerogammari and Thelohania contejeani.</title>
        <authorList>
            <person name="Cormier A."/>
            <person name="Giraud I."/>
            <person name="Wattier R."/>
            <person name="Teixeira M."/>
            <person name="Grandjean F."/>
            <person name="Rigaud T."/>
            <person name="Cordaux R."/>
        </authorList>
    </citation>
    <scope>NUCLEOTIDE SEQUENCE [LARGE SCALE GENOMIC DNA]</scope>
    <source>
        <strain evidence="2">T1</strain>
        <tissue evidence="2">Spores</tissue>
    </source>
</reference>